<dbReference type="VEuPathDB" id="VectorBase:BGLB033577"/>
<accession>A0A2C9LPQ9</accession>
<proteinExistence type="predicted"/>
<evidence type="ECO:0000313" key="1">
    <source>
        <dbReference type="EnsemblMetazoa" id="BGLB033577-PA"/>
    </source>
</evidence>
<gene>
    <name evidence="1" type="primary">106073583</name>
</gene>
<dbReference type="AlphaFoldDB" id="A0A2C9LPQ9"/>
<reference evidence="1" key="1">
    <citation type="submission" date="2020-05" db="UniProtKB">
        <authorList>
            <consortium name="EnsemblMetazoa"/>
        </authorList>
    </citation>
    <scope>IDENTIFICATION</scope>
    <source>
        <strain evidence="1">BB02</strain>
    </source>
</reference>
<sequence length="209" mass="22662">MIVRRLSLFPFHQFRPFSSTTNVIFCITSASIFGFHNKLENFVSQRFVLGNGRRAGPPVTIHPATVPAPRSIFDAAQVVTPAARAHTRSSWSTSRVETLGSINVRDASACREKRAAGQSTVLSRLARTLSNVLGIAVLFAPTLTPALLGRWRQEGRTSRNCPARMQGSVTLTETSGLCPLTFAPSASVKLAISAAVLFKRVAVPNRGFR</sequence>
<name>A0A2C9LPQ9_BIOGL</name>
<evidence type="ECO:0000313" key="2">
    <source>
        <dbReference type="Proteomes" id="UP000076420"/>
    </source>
</evidence>
<dbReference type="Proteomes" id="UP000076420">
    <property type="component" value="Unassembled WGS sequence"/>
</dbReference>
<dbReference type="EnsemblMetazoa" id="BGLB033577-RA">
    <property type="protein sequence ID" value="BGLB033577-PA"/>
    <property type="gene ID" value="BGLB033577"/>
</dbReference>
<protein>
    <submittedName>
        <fullName evidence="1">Uncharacterized protein</fullName>
    </submittedName>
</protein>
<organism evidence="1 2">
    <name type="scientific">Biomphalaria glabrata</name>
    <name type="common">Bloodfluke planorb</name>
    <name type="synonym">Freshwater snail</name>
    <dbReference type="NCBI Taxonomy" id="6526"/>
    <lineage>
        <taxon>Eukaryota</taxon>
        <taxon>Metazoa</taxon>
        <taxon>Spiralia</taxon>
        <taxon>Lophotrochozoa</taxon>
        <taxon>Mollusca</taxon>
        <taxon>Gastropoda</taxon>
        <taxon>Heterobranchia</taxon>
        <taxon>Euthyneura</taxon>
        <taxon>Panpulmonata</taxon>
        <taxon>Hygrophila</taxon>
        <taxon>Lymnaeoidea</taxon>
        <taxon>Planorbidae</taxon>
        <taxon>Biomphalaria</taxon>
    </lineage>
</organism>
<dbReference type="KEGG" id="bgt:106073583"/>